<dbReference type="EMBL" id="JAENHL010000008">
    <property type="protein sequence ID" value="MBK1871145.1"/>
    <property type="molecule type" value="Genomic_DNA"/>
</dbReference>
<keyword evidence="2" id="KW-1185">Reference proteome</keyword>
<dbReference type="Proteomes" id="UP000616151">
    <property type="component" value="Unassembled WGS sequence"/>
</dbReference>
<accession>A0ACC5RES0</accession>
<keyword evidence="1" id="KW-0808">Transferase</keyword>
<gene>
    <name evidence="1" type="ORF">JHL16_32565</name>
</gene>
<name>A0ACC5RES0_9HYPH</name>
<evidence type="ECO:0000313" key="2">
    <source>
        <dbReference type="Proteomes" id="UP000616151"/>
    </source>
</evidence>
<comment type="caution">
    <text evidence="1">The sequence shown here is derived from an EMBL/GenBank/DDBJ whole genome shotgun (WGS) entry which is preliminary data.</text>
</comment>
<organism evidence="1 2">
    <name type="scientific">Taklimakanibacter albus</name>
    <dbReference type="NCBI Taxonomy" id="2800327"/>
    <lineage>
        <taxon>Bacteria</taxon>
        <taxon>Pseudomonadati</taxon>
        <taxon>Pseudomonadota</taxon>
        <taxon>Alphaproteobacteria</taxon>
        <taxon>Hyphomicrobiales</taxon>
        <taxon>Aestuariivirgaceae</taxon>
        <taxon>Taklimakanibacter</taxon>
    </lineage>
</organism>
<keyword evidence="1" id="KW-0418">Kinase</keyword>
<evidence type="ECO:0000313" key="1">
    <source>
        <dbReference type="EMBL" id="MBK1871145.1"/>
    </source>
</evidence>
<protein>
    <submittedName>
        <fullName evidence="1">Carbohydrate kinase</fullName>
    </submittedName>
</protein>
<sequence length="316" mass="33297">MKAGTILCCGEALTDFIPRLTQEGAAAFEPKVGGSVFNTAVALGRLGIASAFLGGLSSDFFGDELRKALSASHVDISLSPVSERYTIAAFVKLEGGQARYSFIDEGSACRMLAPQDLPALPDAVAALHLGSFPLALEPCGSAFEALCRREHQKRVIHFDPNIRANLIKDRGQHRARVERIVAMADIIKLSDEDLAWMAPESGIEAFAQDWLKRGAKLVVVTRGKDGAVAFTSKFKCEIPGAKVTVADTIGAGDTFTAGLLASLHGGNLLSKAAIAALDRTSVLAALNLAITAAAVTVSRPGADPPWAHELAHLREG</sequence>
<reference evidence="1" key="1">
    <citation type="submission" date="2021-01" db="EMBL/GenBank/DDBJ databases">
        <authorList>
            <person name="Sun Q."/>
        </authorList>
    </citation>
    <scope>NUCLEOTIDE SEQUENCE</scope>
    <source>
        <strain evidence="1">YIM B02566</strain>
    </source>
</reference>
<proteinExistence type="predicted"/>